<organism evidence="2 3">
    <name type="scientific">Dyadobacter koreensis</name>
    <dbReference type="NCBI Taxonomy" id="408657"/>
    <lineage>
        <taxon>Bacteria</taxon>
        <taxon>Pseudomonadati</taxon>
        <taxon>Bacteroidota</taxon>
        <taxon>Cytophagia</taxon>
        <taxon>Cytophagales</taxon>
        <taxon>Spirosomataceae</taxon>
        <taxon>Dyadobacter</taxon>
    </lineage>
</organism>
<dbReference type="Proteomes" id="UP000199532">
    <property type="component" value="Unassembled WGS sequence"/>
</dbReference>
<name>A0A1H6QG93_9BACT</name>
<feature type="signal peptide" evidence="1">
    <location>
        <begin position="1"/>
        <end position="26"/>
    </location>
</feature>
<dbReference type="AlphaFoldDB" id="A0A1H6QG93"/>
<dbReference type="PROSITE" id="PS51257">
    <property type="entry name" value="PROKAR_LIPOPROTEIN"/>
    <property type="match status" value="1"/>
</dbReference>
<keyword evidence="3" id="KW-1185">Reference proteome</keyword>
<protein>
    <recommendedName>
        <fullName evidence="4">Lipoprotein</fullName>
    </recommendedName>
</protein>
<dbReference type="EMBL" id="FNXY01000001">
    <property type="protein sequence ID" value="SEI38002.1"/>
    <property type="molecule type" value="Genomic_DNA"/>
</dbReference>
<sequence length="151" mass="16972">MNIMKLSAPPSILLFWCLILTACFLAGCNNVDCQAPPSEISIQIMDGTLTYPADLDTAARIKVSYQENNKKKYVNDLQRMGDVFFSNILIEESHGAKDPEFSFELNDRVLAKMKMETYINDAKCNGWATISNIYQNGKVVSRSENGSYLIK</sequence>
<reference evidence="2 3" key="1">
    <citation type="submission" date="2016-10" db="EMBL/GenBank/DDBJ databases">
        <authorList>
            <person name="de Groot N.N."/>
        </authorList>
    </citation>
    <scope>NUCLEOTIDE SEQUENCE [LARGE SCALE GENOMIC DNA]</scope>
    <source>
        <strain evidence="2 3">DSM 19938</strain>
    </source>
</reference>
<keyword evidence="1" id="KW-0732">Signal</keyword>
<proteinExistence type="predicted"/>
<accession>A0A1H6QG93</accession>
<gene>
    <name evidence="2" type="ORF">SAMN04487995_0206</name>
</gene>
<evidence type="ECO:0000313" key="3">
    <source>
        <dbReference type="Proteomes" id="UP000199532"/>
    </source>
</evidence>
<evidence type="ECO:0008006" key="4">
    <source>
        <dbReference type="Google" id="ProtNLM"/>
    </source>
</evidence>
<evidence type="ECO:0000256" key="1">
    <source>
        <dbReference type="SAM" id="SignalP"/>
    </source>
</evidence>
<feature type="chain" id="PRO_5011564884" description="Lipoprotein" evidence="1">
    <location>
        <begin position="27"/>
        <end position="151"/>
    </location>
</feature>
<evidence type="ECO:0000313" key="2">
    <source>
        <dbReference type="EMBL" id="SEI38002.1"/>
    </source>
</evidence>